<feature type="chain" id="PRO_5018675997" evidence="2">
    <location>
        <begin position="20"/>
        <end position="303"/>
    </location>
</feature>
<reference evidence="3 4" key="1">
    <citation type="submission" date="2018-08" db="EMBL/GenBank/DDBJ databases">
        <title>Draft genome sequences of two Aspergillus turcosus clinical strains isolated from bronchoalveolar lavage fluid: one azole-susceptible and the other azole-resistant.</title>
        <authorList>
            <person name="Parent-Michaud M."/>
            <person name="Dufresne P.J."/>
            <person name="Fournier E."/>
            <person name="Martineau C."/>
            <person name="Moreira S."/>
            <person name="Perkins V."/>
            <person name="De Repentigny L."/>
            <person name="Dufresne S.F."/>
        </authorList>
    </citation>
    <scope>NUCLEOTIDE SEQUENCE [LARGE SCALE GENOMIC DNA]</scope>
    <source>
        <strain evidence="3">HMR AF 1038</strain>
    </source>
</reference>
<sequence>MILLLLSINFGFLFRVVKLIEPLSNLLVGRPRAFLSNHVQKLLWKLYYWSEAPIQRWRMMRKGCYFAALALFLTVRVILDHWSSMFFEVYWLVFSFLYGLCSLLANLNAFGWDSIPGLDSMDSDNSGWSFGQVMAVVLLAAPLKTIVEYLYPAERESAPGCDNLTTPRNDSLQAGAEPQASIYDADEIAQPEHSSAFKPDYDYYRGSTALMASTTYIMLAEVGFGSFVIVMAALHSSILALLSVVKLNFGIVLLFLWLIILFSFVIDLAVWKKGKKHLHSILQFANIAILTIAAGFCLFQTSS</sequence>
<evidence type="ECO:0000313" key="3">
    <source>
        <dbReference type="EMBL" id="RLL93972.1"/>
    </source>
</evidence>
<feature type="transmembrane region" description="Helical" evidence="1">
    <location>
        <begin position="281"/>
        <end position="301"/>
    </location>
</feature>
<feature type="transmembrane region" description="Helical" evidence="1">
    <location>
        <begin position="89"/>
        <end position="107"/>
    </location>
</feature>
<feature type="transmembrane region" description="Helical" evidence="1">
    <location>
        <begin position="65"/>
        <end position="82"/>
    </location>
</feature>
<keyword evidence="1" id="KW-1133">Transmembrane helix</keyword>
<dbReference type="OrthoDB" id="5427664at2759"/>
<keyword evidence="1" id="KW-0812">Transmembrane</keyword>
<feature type="transmembrane region" description="Helical" evidence="1">
    <location>
        <begin position="247"/>
        <end position="269"/>
    </location>
</feature>
<proteinExistence type="predicted"/>
<keyword evidence="2" id="KW-0732">Signal</keyword>
<dbReference type="Proteomes" id="UP000215289">
    <property type="component" value="Unassembled WGS sequence"/>
</dbReference>
<accession>A0A3R7J0H0</accession>
<keyword evidence="1" id="KW-0472">Membrane</keyword>
<protein>
    <submittedName>
        <fullName evidence="3">Uncharacterized protein</fullName>
    </submittedName>
</protein>
<evidence type="ECO:0000256" key="2">
    <source>
        <dbReference type="SAM" id="SignalP"/>
    </source>
</evidence>
<dbReference type="AlphaFoldDB" id="A0A3R7J0H0"/>
<organism evidence="3 4">
    <name type="scientific">Aspergillus turcosus</name>
    <dbReference type="NCBI Taxonomy" id="1245748"/>
    <lineage>
        <taxon>Eukaryota</taxon>
        <taxon>Fungi</taxon>
        <taxon>Dikarya</taxon>
        <taxon>Ascomycota</taxon>
        <taxon>Pezizomycotina</taxon>
        <taxon>Eurotiomycetes</taxon>
        <taxon>Eurotiomycetidae</taxon>
        <taxon>Eurotiales</taxon>
        <taxon>Aspergillaceae</taxon>
        <taxon>Aspergillus</taxon>
        <taxon>Aspergillus subgen. Fumigati</taxon>
    </lineage>
</organism>
<comment type="caution">
    <text evidence="3">The sequence shown here is derived from an EMBL/GenBank/DDBJ whole genome shotgun (WGS) entry which is preliminary data.</text>
</comment>
<feature type="signal peptide" evidence="2">
    <location>
        <begin position="1"/>
        <end position="19"/>
    </location>
</feature>
<name>A0A3R7J0H0_9EURO</name>
<evidence type="ECO:0000256" key="1">
    <source>
        <dbReference type="SAM" id="Phobius"/>
    </source>
</evidence>
<feature type="transmembrane region" description="Helical" evidence="1">
    <location>
        <begin position="215"/>
        <end position="241"/>
    </location>
</feature>
<evidence type="ECO:0000313" key="4">
    <source>
        <dbReference type="Proteomes" id="UP000215289"/>
    </source>
</evidence>
<dbReference type="EMBL" id="NIDN02000244">
    <property type="protein sequence ID" value="RLL93972.1"/>
    <property type="molecule type" value="Genomic_DNA"/>
</dbReference>
<gene>
    <name evidence="3" type="ORF">CFD26_100797</name>
</gene>
<dbReference type="STRING" id="1245748.A0A3R7J0H0"/>
<keyword evidence="4" id="KW-1185">Reference proteome</keyword>